<sequence length="337" mass="38026">MGERIQVFLIARAANRQRKYVYQCVGAFHHEWCYEVLPLRALHRFFALLQVRENAAVVRDELRGLCAWNTGSSGSPEPWRNPAIPCPFTVSLLSVAWTTDLEHQTYLSNYSFGNGLIDATKDCWHRATLMQNDVGICIIDISLPAYCFVRQPGHPALSAYEFLPQTIPSQFTMRSMDFTAAYVYNGRETNYFIDALKVFWALVDLAGYPIIPARTLRDIWPDAAADRVGPKQIEVPQVADDGPMPLDIVVSLFLGFSDSTLLATTTRVFGVEQPHHAIGKAILPPYEGTPEDIQRRTSVIQNLLSKQRAFDMCLLLGDDLPRSCSPHTHWRAPSWID</sequence>
<reference evidence="1 2" key="1">
    <citation type="submission" date="2016-10" db="EMBL/GenBank/DDBJ databases">
        <title>Genome sequence of the basidiomycete white-rot fungus Trametes pubescens.</title>
        <authorList>
            <person name="Makela M.R."/>
            <person name="Granchi Z."/>
            <person name="Peng M."/>
            <person name="De Vries R.P."/>
            <person name="Grigoriev I."/>
            <person name="Riley R."/>
            <person name="Hilden K."/>
        </authorList>
    </citation>
    <scope>NUCLEOTIDE SEQUENCE [LARGE SCALE GENOMIC DNA]</scope>
    <source>
        <strain evidence="1 2">FBCC735</strain>
    </source>
</reference>
<keyword evidence="2" id="KW-1185">Reference proteome</keyword>
<name>A0A1M2VG35_TRAPU</name>
<accession>A0A1M2VG35</accession>
<organism evidence="1 2">
    <name type="scientific">Trametes pubescens</name>
    <name type="common">White-rot fungus</name>
    <dbReference type="NCBI Taxonomy" id="154538"/>
    <lineage>
        <taxon>Eukaryota</taxon>
        <taxon>Fungi</taxon>
        <taxon>Dikarya</taxon>
        <taxon>Basidiomycota</taxon>
        <taxon>Agaricomycotina</taxon>
        <taxon>Agaricomycetes</taxon>
        <taxon>Polyporales</taxon>
        <taxon>Polyporaceae</taxon>
        <taxon>Trametes</taxon>
    </lineage>
</organism>
<dbReference type="Proteomes" id="UP000184267">
    <property type="component" value="Unassembled WGS sequence"/>
</dbReference>
<proteinExistence type="predicted"/>
<dbReference type="STRING" id="154538.A0A1M2VG35"/>
<dbReference type="EMBL" id="MNAD01001304">
    <property type="protein sequence ID" value="OJT06526.1"/>
    <property type="molecule type" value="Genomic_DNA"/>
</dbReference>
<dbReference type="AlphaFoldDB" id="A0A1M2VG35"/>
<gene>
    <name evidence="1" type="ORF">TRAPUB_2603</name>
</gene>
<comment type="caution">
    <text evidence="1">The sequence shown here is derived from an EMBL/GenBank/DDBJ whole genome shotgun (WGS) entry which is preliminary data.</text>
</comment>
<evidence type="ECO:0000313" key="2">
    <source>
        <dbReference type="Proteomes" id="UP000184267"/>
    </source>
</evidence>
<evidence type="ECO:0000313" key="1">
    <source>
        <dbReference type="EMBL" id="OJT06526.1"/>
    </source>
</evidence>
<dbReference type="OrthoDB" id="3515175at2759"/>
<protein>
    <submittedName>
        <fullName evidence="1">Uncharacterized protein</fullName>
    </submittedName>
</protein>